<evidence type="ECO:0000256" key="4">
    <source>
        <dbReference type="PIRNR" id="PIRNR006078"/>
    </source>
</evidence>
<keyword evidence="3 4" id="KW-0418">Kinase</keyword>
<reference evidence="5 6" key="1">
    <citation type="submission" date="2024-06" db="EMBL/GenBank/DDBJ databases">
        <title>The Natural Products Discovery Center: Release of the First 8490 Sequenced Strains for Exploring Actinobacteria Biosynthetic Diversity.</title>
        <authorList>
            <person name="Kalkreuter E."/>
            <person name="Kautsar S.A."/>
            <person name="Yang D."/>
            <person name="Bader C.D."/>
            <person name="Teijaro C.N."/>
            <person name="Fluegel L."/>
            <person name="Davis C.M."/>
            <person name="Simpson J.R."/>
            <person name="Lauterbach L."/>
            <person name="Steele A.D."/>
            <person name="Gui C."/>
            <person name="Meng S."/>
            <person name="Li G."/>
            <person name="Viehrig K."/>
            <person name="Ye F."/>
            <person name="Su P."/>
            <person name="Kiefer A.F."/>
            <person name="Nichols A."/>
            <person name="Cepeda A.J."/>
            <person name="Yan W."/>
            <person name="Fan B."/>
            <person name="Jiang Y."/>
            <person name="Adhikari A."/>
            <person name="Zheng C.-J."/>
            <person name="Schuster L."/>
            <person name="Cowan T.M."/>
            <person name="Smanski M.J."/>
            <person name="Chevrette M.G."/>
            <person name="De Carvalho L.P.S."/>
            <person name="Shen B."/>
        </authorList>
    </citation>
    <scope>NUCLEOTIDE SEQUENCE [LARGE SCALE GENOMIC DNA]</scope>
    <source>
        <strain evidence="5 6">NPDC052360</strain>
    </source>
</reference>
<dbReference type="PIRSF" id="PIRSF006078">
    <property type="entry name" value="GlxK"/>
    <property type="match status" value="1"/>
</dbReference>
<gene>
    <name evidence="5" type="ORF">AB0470_01860</name>
</gene>
<keyword evidence="6" id="KW-1185">Reference proteome</keyword>
<comment type="similarity">
    <text evidence="1 4">Belongs to the glycerate kinase type-1 family.</text>
</comment>
<dbReference type="Proteomes" id="UP001553148">
    <property type="component" value="Unassembled WGS sequence"/>
</dbReference>
<evidence type="ECO:0000256" key="1">
    <source>
        <dbReference type="ARBA" id="ARBA00006284"/>
    </source>
</evidence>
<dbReference type="PANTHER" id="PTHR21599:SF0">
    <property type="entry name" value="GLYCERATE KINASE"/>
    <property type="match status" value="1"/>
</dbReference>
<comment type="caution">
    <text evidence="5">The sequence shown here is derived from an EMBL/GenBank/DDBJ whole genome shotgun (WGS) entry which is preliminary data.</text>
</comment>
<dbReference type="InterPro" id="IPR018193">
    <property type="entry name" value="Glyc_kinase_flavodox-like_fold"/>
</dbReference>
<evidence type="ECO:0000313" key="6">
    <source>
        <dbReference type="Proteomes" id="UP001553148"/>
    </source>
</evidence>
<dbReference type="Gene3D" id="3.40.50.10350">
    <property type="entry name" value="Glycerate kinase, domain 1"/>
    <property type="match status" value="1"/>
</dbReference>
<dbReference type="NCBIfam" id="TIGR00045">
    <property type="entry name" value="glycerate kinase"/>
    <property type="match status" value="1"/>
</dbReference>
<dbReference type="RefSeq" id="WP_239513274.1">
    <property type="nucleotide sequence ID" value="NZ_JBFAUJ010000001.1"/>
</dbReference>
<organism evidence="5 6">
    <name type="scientific">Streptomyces griseosporeus</name>
    <dbReference type="NCBI Taxonomy" id="1910"/>
    <lineage>
        <taxon>Bacteria</taxon>
        <taxon>Bacillati</taxon>
        <taxon>Actinomycetota</taxon>
        <taxon>Actinomycetes</taxon>
        <taxon>Kitasatosporales</taxon>
        <taxon>Streptomycetaceae</taxon>
        <taxon>Streptomyces</taxon>
    </lineage>
</organism>
<evidence type="ECO:0000256" key="2">
    <source>
        <dbReference type="ARBA" id="ARBA00022679"/>
    </source>
</evidence>
<evidence type="ECO:0000256" key="3">
    <source>
        <dbReference type="ARBA" id="ARBA00022777"/>
    </source>
</evidence>
<dbReference type="InterPro" id="IPR004381">
    <property type="entry name" value="Glycerate_kinase"/>
</dbReference>
<dbReference type="EC" id="2.7.1.31" evidence="5"/>
<dbReference type="EMBL" id="JBFAUJ010000001">
    <property type="protein sequence ID" value="MEV8458284.1"/>
    <property type="molecule type" value="Genomic_DNA"/>
</dbReference>
<protein>
    <submittedName>
        <fullName evidence="5">Glycerate kinase</fullName>
        <ecNumber evidence="5">2.7.1.31</ecNumber>
    </submittedName>
</protein>
<dbReference type="GO" id="GO:0008887">
    <property type="term" value="F:glycerate kinase activity"/>
    <property type="evidence" value="ECO:0007669"/>
    <property type="project" value="UniProtKB-EC"/>
</dbReference>
<accession>A0ABV3KG49</accession>
<proteinExistence type="inferred from homology"/>
<dbReference type="PANTHER" id="PTHR21599">
    <property type="entry name" value="GLYCERATE KINASE"/>
    <property type="match status" value="1"/>
</dbReference>
<dbReference type="Gene3D" id="3.90.1510.10">
    <property type="entry name" value="Glycerate kinase, domain 2"/>
    <property type="match status" value="1"/>
</dbReference>
<name>A0ABV3KG49_STRGS</name>
<dbReference type="Pfam" id="PF02595">
    <property type="entry name" value="Gly_kinase"/>
    <property type="match status" value="1"/>
</dbReference>
<dbReference type="SUPFAM" id="SSF110738">
    <property type="entry name" value="Glycerate kinase I"/>
    <property type="match status" value="1"/>
</dbReference>
<dbReference type="InterPro" id="IPR018197">
    <property type="entry name" value="Glycerate_kinase_RE-like"/>
</dbReference>
<sequence>MADAAVHSTRRVLVAADKFKGSLTAVQVAQRVTAGLRLVVPDIEVEALPVADGGDGTVDAAVAAGFERREVRVAGPLGEEVTAAFALRGDTAVVEMAEASGLQRLPAGVFAPLTASTYGSGELLRAALDAGARTLVFGVGGSATTDGGAGMLAALGARLLDAHGEPVPPGGGGLAELASADLSGLDPRLAEVELVLASDVDNPLTGPKGAPAVYGPQKGASPDDVAALDAALAHYAKVLETAAGPKAAEYAASPGAGAAGGIGYGALLLGARFRPGIEVMLDVLGFAPALERAQLVITGEGSLDEQTLHGKAPAGVAAAARAADKEVVAVCGRLALAPEVLGRAGIRRAYALTDLEPDVALCIAEAGPILERVAARIARDFLS</sequence>
<keyword evidence="2 4" id="KW-0808">Transferase</keyword>
<dbReference type="InterPro" id="IPR036129">
    <property type="entry name" value="Glycerate_kinase_sf"/>
</dbReference>
<evidence type="ECO:0000313" key="5">
    <source>
        <dbReference type="EMBL" id="MEV8458284.1"/>
    </source>
</evidence>